<keyword evidence="3" id="KW-1185">Reference proteome</keyword>
<sequence length="173" mass="18840">MKAKALCSGYCLGPPDVEQPCDPSLQAWSPELSLYDTNVTSPCPDTEGCTLTLRFLHPIVPHALTLWVTYISSTAIATIELITDTGKSTHLGPQHVFCDMPLTLRLDTHNAAISAIKLCTFDEKLEIDAAMLSSGPGSPLCSGCQPVLYWIHRQPPFTGKPPSPQTQQTFTDR</sequence>
<dbReference type="EMBL" id="BRZM01004692">
    <property type="protein sequence ID" value="GLD58976.1"/>
    <property type="molecule type" value="Genomic_DNA"/>
</dbReference>
<evidence type="ECO:0000313" key="3">
    <source>
        <dbReference type="Proteomes" id="UP001279410"/>
    </source>
</evidence>
<dbReference type="GO" id="GO:0006508">
    <property type="term" value="P:proteolysis"/>
    <property type="evidence" value="ECO:0007669"/>
    <property type="project" value="TreeGrafter"/>
</dbReference>
<accession>A0AAD3MS39</accession>
<name>A0AAD3MS39_LATJO</name>
<evidence type="ECO:0000313" key="2">
    <source>
        <dbReference type="EMBL" id="GLD58976.1"/>
    </source>
</evidence>
<feature type="domain" description="Pappalysin-1 SD scarf" evidence="1">
    <location>
        <begin position="12"/>
        <end position="142"/>
    </location>
</feature>
<gene>
    <name evidence="2" type="ORF">AKAME5_002888200</name>
</gene>
<organism evidence="2 3">
    <name type="scientific">Lates japonicus</name>
    <name type="common">Japanese lates</name>
    <dbReference type="NCBI Taxonomy" id="270547"/>
    <lineage>
        <taxon>Eukaryota</taxon>
        <taxon>Metazoa</taxon>
        <taxon>Chordata</taxon>
        <taxon>Craniata</taxon>
        <taxon>Vertebrata</taxon>
        <taxon>Euteleostomi</taxon>
        <taxon>Actinopterygii</taxon>
        <taxon>Neopterygii</taxon>
        <taxon>Teleostei</taxon>
        <taxon>Neoteleostei</taxon>
        <taxon>Acanthomorphata</taxon>
        <taxon>Carangaria</taxon>
        <taxon>Carangaria incertae sedis</taxon>
        <taxon>Centropomidae</taxon>
        <taxon>Lates</taxon>
    </lineage>
</organism>
<dbReference type="GO" id="GO:0005615">
    <property type="term" value="C:extracellular space"/>
    <property type="evidence" value="ECO:0007669"/>
    <property type="project" value="TreeGrafter"/>
</dbReference>
<dbReference type="Proteomes" id="UP001279410">
    <property type="component" value="Unassembled WGS sequence"/>
</dbReference>
<evidence type="ECO:0000259" key="1">
    <source>
        <dbReference type="Pfam" id="PF25900"/>
    </source>
</evidence>
<dbReference type="InterPro" id="IPR058897">
    <property type="entry name" value="PAPPA_SD_C"/>
</dbReference>
<dbReference type="GO" id="GO:0007166">
    <property type="term" value="P:cell surface receptor signaling pathway"/>
    <property type="evidence" value="ECO:0007669"/>
    <property type="project" value="TreeGrafter"/>
</dbReference>
<dbReference type="Pfam" id="PF25900">
    <property type="entry name" value="PAPPA"/>
    <property type="match status" value="1"/>
</dbReference>
<dbReference type="InterPro" id="IPR043543">
    <property type="entry name" value="PAPPA/PAPPA2"/>
</dbReference>
<reference evidence="2" key="1">
    <citation type="submission" date="2022-08" db="EMBL/GenBank/DDBJ databases">
        <title>Genome sequencing of akame (Lates japonicus).</title>
        <authorList>
            <person name="Hashiguchi Y."/>
            <person name="Takahashi H."/>
        </authorList>
    </citation>
    <scope>NUCLEOTIDE SEQUENCE</scope>
    <source>
        <strain evidence="2">Kochi</strain>
    </source>
</reference>
<dbReference type="AlphaFoldDB" id="A0AAD3MS39"/>
<dbReference type="PANTHER" id="PTHR46130">
    <property type="entry name" value="LAMGL DOMAIN-CONTAINING PROTEIN"/>
    <property type="match status" value="1"/>
</dbReference>
<proteinExistence type="predicted"/>
<comment type="caution">
    <text evidence="2">The sequence shown here is derived from an EMBL/GenBank/DDBJ whole genome shotgun (WGS) entry which is preliminary data.</text>
</comment>
<protein>
    <submittedName>
        <fullName evidence="2">Pappalysin-2</fullName>
    </submittedName>
</protein>
<dbReference type="GO" id="GO:0004222">
    <property type="term" value="F:metalloendopeptidase activity"/>
    <property type="evidence" value="ECO:0007669"/>
    <property type="project" value="TreeGrafter"/>
</dbReference>
<dbReference type="PANTHER" id="PTHR46130:SF1">
    <property type="entry name" value="PAPPALYSIN-2"/>
    <property type="match status" value="1"/>
</dbReference>